<evidence type="ECO:0000313" key="10">
    <source>
        <dbReference type="Proteomes" id="UP000198620"/>
    </source>
</evidence>
<evidence type="ECO:0000259" key="8">
    <source>
        <dbReference type="Pfam" id="PF13186"/>
    </source>
</evidence>
<dbReference type="SFLD" id="SFLDS00029">
    <property type="entry name" value="Radical_SAM"/>
    <property type="match status" value="1"/>
</dbReference>
<keyword evidence="2" id="KW-0949">S-adenosyl-L-methionine</keyword>
<keyword evidence="10" id="KW-1185">Reference proteome</keyword>
<feature type="domain" description="Radical SAM core" evidence="7">
    <location>
        <begin position="138"/>
        <end position="300"/>
    </location>
</feature>
<dbReference type="InterPro" id="IPR058240">
    <property type="entry name" value="rSAM_sf"/>
</dbReference>
<evidence type="ECO:0000256" key="1">
    <source>
        <dbReference type="ARBA" id="ARBA00001966"/>
    </source>
</evidence>
<dbReference type="GO" id="GO:0016491">
    <property type="term" value="F:oxidoreductase activity"/>
    <property type="evidence" value="ECO:0007669"/>
    <property type="project" value="InterPro"/>
</dbReference>
<dbReference type="SFLD" id="SFLDG01386">
    <property type="entry name" value="main_SPASM_domain-containing"/>
    <property type="match status" value="1"/>
</dbReference>
<dbReference type="InterPro" id="IPR013785">
    <property type="entry name" value="Aldolase_TIM"/>
</dbReference>
<organism evidence="9 10">
    <name type="scientific">Nitrosovibrio tenuis</name>
    <dbReference type="NCBI Taxonomy" id="1233"/>
    <lineage>
        <taxon>Bacteria</taxon>
        <taxon>Pseudomonadati</taxon>
        <taxon>Pseudomonadota</taxon>
        <taxon>Betaproteobacteria</taxon>
        <taxon>Nitrosomonadales</taxon>
        <taxon>Nitrosomonadaceae</taxon>
        <taxon>Nitrosovibrio</taxon>
    </lineage>
</organism>
<dbReference type="CDD" id="cd01335">
    <property type="entry name" value="Radical_SAM"/>
    <property type="match status" value="1"/>
</dbReference>
<evidence type="ECO:0000256" key="4">
    <source>
        <dbReference type="ARBA" id="ARBA00023004"/>
    </source>
</evidence>
<protein>
    <submittedName>
        <fullName evidence="9">Radical SAM additional 4Fe4S-binding SPASM domain-containing protein</fullName>
    </submittedName>
</protein>
<comment type="similarity">
    <text evidence="6">Belongs to the radical SAM superfamily. Anaerobic sulfatase-maturating enzyme family.</text>
</comment>
<dbReference type="Gene3D" id="3.20.20.70">
    <property type="entry name" value="Aldolase class I"/>
    <property type="match status" value="1"/>
</dbReference>
<dbReference type="RefSeq" id="WP_090828987.1">
    <property type="nucleotide sequence ID" value="NZ_FOBH01000008.1"/>
</dbReference>
<dbReference type="Proteomes" id="UP000198620">
    <property type="component" value="Unassembled WGS sequence"/>
</dbReference>
<evidence type="ECO:0000256" key="2">
    <source>
        <dbReference type="ARBA" id="ARBA00022691"/>
    </source>
</evidence>
<evidence type="ECO:0000256" key="3">
    <source>
        <dbReference type="ARBA" id="ARBA00022723"/>
    </source>
</evidence>
<dbReference type="InterPro" id="IPR007197">
    <property type="entry name" value="rSAM"/>
</dbReference>
<dbReference type="SFLD" id="SFLDG01072">
    <property type="entry name" value="dehydrogenase_like"/>
    <property type="match status" value="1"/>
</dbReference>
<name>A0A1H7P689_9PROT</name>
<keyword evidence="5" id="KW-0411">Iron-sulfur</keyword>
<dbReference type="Pfam" id="PF13186">
    <property type="entry name" value="SPASM"/>
    <property type="match status" value="1"/>
</dbReference>
<evidence type="ECO:0000313" key="9">
    <source>
        <dbReference type="EMBL" id="SEL31119.1"/>
    </source>
</evidence>
<keyword evidence="4" id="KW-0408">Iron</keyword>
<dbReference type="InterPro" id="IPR023867">
    <property type="entry name" value="Sulphatase_maturase_rSAM"/>
</dbReference>
<dbReference type="GO" id="GO:0046872">
    <property type="term" value="F:metal ion binding"/>
    <property type="evidence" value="ECO:0007669"/>
    <property type="project" value="UniProtKB-KW"/>
</dbReference>
<evidence type="ECO:0000259" key="7">
    <source>
        <dbReference type="Pfam" id="PF04055"/>
    </source>
</evidence>
<proteinExistence type="inferred from homology"/>
<sequence length="527" mass="59342">MRYFSRPSRESAESAYLTDLYGKHYEPFGAISLSDETIMGTDGIVLEEVAGETLAIHPENAAWAFLNAGEAKWYRQLDRKPFGWLRHNVSSHGTDAALGFIAHLYRRGLLTLNSHAAVDHRMFADGANYEEGNLIELLITEKCNLACPYCLAGANSSMPAMDRDIARKTVDLAFAMRESDTLAFEFAGGEPFLKYDLMKETVQYIRNHPQRRNRRLFISTQTNATLLNEERVRWLKEEDVRVGISIDGGAQSQNLSRPQVNGKESFSKLSKGIDLLHRFEVSFGGLVVLNRSNADDPAALAATMLSLGIHGFRLNPVAYLGDARKNWNKVGLNQEHIIGFIKGLMDHIVEQRLPLLEDNVRSMCDFLTSKQRRTRCMRTHCGAGDTFQAIAANGDIYPCGRATQSPGLKLGNIFDPGVESLSQPSRNNVIMAQIRERRPADLEGCNSCSYRQLCQSGCSAQAWERYGAVRHRTPECSFYKTLYPYLMRWLSFDEAAFDHLNAYNYFNNEGMRFSHEFMPLQDGAVVT</sequence>
<dbReference type="AlphaFoldDB" id="A0A1H7P689"/>
<dbReference type="STRING" id="1233.SAMN05216387_10867"/>
<reference evidence="9 10" key="1">
    <citation type="submission" date="2016-10" db="EMBL/GenBank/DDBJ databases">
        <authorList>
            <person name="de Groot N.N."/>
        </authorList>
    </citation>
    <scope>NUCLEOTIDE SEQUENCE [LARGE SCALE GENOMIC DNA]</scope>
    <source>
        <strain evidence="9 10">Nv1</strain>
    </source>
</reference>
<dbReference type="GO" id="GO:0051536">
    <property type="term" value="F:iron-sulfur cluster binding"/>
    <property type="evidence" value="ECO:0007669"/>
    <property type="project" value="UniProtKB-KW"/>
</dbReference>
<feature type="domain" description="4Fe4S-binding SPASM" evidence="8">
    <location>
        <begin position="381"/>
        <end position="448"/>
    </location>
</feature>
<dbReference type="PANTHER" id="PTHR43273">
    <property type="entry name" value="ANAEROBIC SULFATASE-MATURATING ENZYME HOMOLOG ASLB-RELATED"/>
    <property type="match status" value="1"/>
</dbReference>
<dbReference type="Pfam" id="PF04055">
    <property type="entry name" value="Radical_SAM"/>
    <property type="match status" value="1"/>
</dbReference>
<accession>A0A1H7P689</accession>
<evidence type="ECO:0000256" key="5">
    <source>
        <dbReference type="ARBA" id="ARBA00023014"/>
    </source>
</evidence>
<keyword evidence="3" id="KW-0479">Metal-binding</keyword>
<evidence type="ECO:0000256" key="6">
    <source>
        <dbReference type="ARBA" id="ARBA00023601"/>
    </source>
</evidence>
<gene>
    <name evidence="9" type="ORF">SAMN05216387_10867</name>
</gene>
<dbReference type="SUPFAM" id="SSF102114">
    <property type="entry name" value="Radical SAM enzymes"/>
    <property type="match status" value="1"/>
</dbReference>
<dbReference type="SFLD" id="SFLDG01067">
    <property type="entry name" value="SPASM/twitch_domain_containing"/>
    <property type="match status" value="1"/>
</dbReference>
<dbReference type="NCBIfam" id="TIGR04085">
    <property type="entry name" value="rSAM_more_4Fe4S"/>
    <property type="match status" value="1"/>
</dbReference>
<comment type="cofactor">
    <cofactor evidence="1">
        <name>[4Fe-4S] cluster</name>
        <dbReference type="ChEBI" id="CHEBI:49883"/>
    </cofactor>
</comment>
<dbReference type="EMBL" id="FOBH01000008">
    <property type="protein sequence ID" value="SEL31119.1"/>
    <property type="molecule type" value="Genomic_DNA"/>
</dbReference>
<dbReference type="InterPro" id="IPR023885">
    <property type="entry name" value="4Fe4S-binding_SPASM_dom"/>
</dbReference>
<dbReference type="OrthoDB" id="308557at2"/>
<dbReference type="SFLD" id="SFLDG01384">
    <property type="entry name" value="thioether_bond_formation_requi"/>
    <property type="match status" value="1"/>
</dbReference>
<dbReference type="PANTHER" id="PTHR43273:SF3">
    <property type="entry name" value="ANAEROBIC SULFATASE-MATURATING ENZYME HOMOLOG ASLB-RELATED"/>
    <property type="match status" value="1"/>
</dbReference>